<dbReference type="InterPro" id="IPR029039">
    <property type="entry name" value="Flavoprotein-like_sf"/>
</dbReference>
<sequence>MRLTIINGSPRQEAQSARVARYLAEQAVGFHGIERIDLARDPIPFWDGEDEASKGEAWQTMVPRLAQSDAFILISPKWNGMASPLLKQWLMNADVPLVGHKPTLLVSVSSGIHGVYPIPELQSSNKNNKLLFIPAHLIVRSVGSVLHPQPESAQSERERSLRRRIDESLALLARYSEQLLPLRHYRDPYPYGM</sequence>
<name>A0A0S2SEE7_9GAMM</name>
<dbReference type="PANTHER" id="PTHR30543">
    <property type="entry name" value="CHROMATE REDUCTASE"/>
    <property type="match status" value="1"/>
</dbReference>
<gene>
    <name evidence="3" type="ORF">WL1483_651</name>
</gene>
<evidence type="ECO:0000313" key="4">
    <source>
        <dbReference type="Proteomes" id="UP000058114"/>
    </source>
</evidence>
<dbReference type="RefSeq" id="WP_060585114.1">
    <property type="nucleotide sequence ID" value="NZ_CP013067.1"/>
</dbReference>
<dbReference type="PANTHER" id="PTHR30543:SF31">
    <property type="entry name" value="NADPH-DEPENDENT AZOREDUCTASE AZR"/>
    <property type="match status" value="1"/>
</dbReference>
<proteinExistence type="predicted"/>
<dbReference type="Proteomes" id="UP000058114">
    <property type="component" value="Chromosome"/>
</dbReference>
<evidence type="ECO:0000313" key="3">
    <source>
        <dbReference type="EMBL" id="ALP40070.1"/>
    </source>
</evidence>
<dbReference type="GO" id="GO:0010181">
    <property type="term" value="F:FMN binding"/>
    <property type="evidence" value="ECO:0007669"/>
    <property type="project" value="TreeGrafter"/>
</dbReference>
<reference evidence="4" key="1">
    <citation type="submission" date="2015-10" db="EMBL/GenBank/DDBJ databases">
        <title>Complete Genome Sequence of Aeromonas schubertii strain WL1483.</title>
        <authorList>
            <person name="Liu L."/>
        </authorList>
    </citation>
    <scope>NUCLEOTIDE SEQUENCE [LARGE SCALE GENOMIC DNA]</scope>
    <source>
        <strain evidence="4">WL1483</strain>
    </source>
</reference>
<dbReference type="Gene3D" id="3.40.50.360">
    <property type="match status" value="1"/>
</dbReference>
<dbReference type="AlphaFoldDB" id="A0A0S2SEE7"/>
<dbReference type="EMBL" id="CP013067">
    <property type="protein sequence ID" value="ALP40070.1"/>
    <property type="molecule type" value="Genomic_DNA"/>
</dbReference>
<accession>A0A0S2SEE7</accession>
<dbReference type="InterPro" id="IPR050712">
    <property type="entry name" value="NAD(P)H-dep_reductase"/>
</dbReference>
<dbReference type="InterPro" id="IPR005025">
    <property type="entry name" value="FMN_Rdtase-like_dom"/>
</dbReference>
<keyword evidence="1" id="KW-0288">FMN</keyword>
<dbReference type="Pfam" id="PF03358">
    <property type="entry name" value="FMN_red"/>
    <property type="match status" value="1"/>
</dbReference>
<dbReference type="KEGG" id="asr:WL1483_651"/>
<feature type="domain" description="NADPH-dependent FMN reductase-like" evidence="2">
    <location>
        <begin position="1"/>
        <end position="114"/>
    </location>
</feature>
<dbReference type="PATRIC" id="fig|652.5.peg.1535"/>
<dbReference type="SUPFAM" id="SSF52218">
    <property type="entry name" value="Flavoproteins"/>
    <property type="match status" value="1"/>
</dbReference>
<reference evidence="3 4" key="2">
    <citation type="journal article" date="2016" name="Genome Announc.">
        <title>Complete Genome Sequence of the Highly Virulent Aeromonas schubertii Strain WL1483, Isolated from Diseased Snakehead Fish (Channa argus) in China.</title>
        <authorList>
            <person name="Liu L."/>
            <person name="Li N."/>
            <person name="Zhang D."/>
            <person name="Fu X."/>
            <person name="Shi C."/>
            <person name="Lin Q."/>
            <person name="Hao G."/>
        </authorList>
    </citation>
    <scope>NUCLEOTIDE SEQUENCE [LARGE SCALE GENOMIC DNA]</scope>
    <source>
        <strain evidence="3 4">WL1483</strain>
    </source>
</reference>
<keyword evidence="1" id="KW-0285">Flavoprotein</keyword>
<organism evidence="3 4">
    <name type="scientific">Aeromonas schubertii</name>
    <dbReference type="NCBI Taxonomy" id="652"/>
    <lineage>
        <taxon>Bacteria</taxon>
        <taxon>Pseudomonadati</taxon>
        <taxon>Pseudomonadota</taxon>
        <taxon>Gammaproteobacteria</taxon>
        <taxon>Aeromonadales</taxon>
        <taxon>Aeromonadaceae</taxon>
        <taxon>Aeromonas</taxon>
    </lineage>
</organism>
<evidence type="ECO:0000256" key="1">
    <source>
        <dbReference type="ARBA" id="ARBA00022643"/>
    </source>
</evidence>
<dbReference type="GO" id="GO:0005829">
    <property type="term" value="C:cytosol"/>
    <property type="evidence" value="ECO:0007669"/>
    <property type="project" value="TreeGrafter"/>
</dbReference>
<evidence type="ECO:0000259" key="2">
    <source>
        <dbReference type="Pfam" id="PF03358"/>
    </source>
</evidence>
<dbReference type="GO" id="GO:0016491">
    <property type="term" value="F:oxidoreductase activity"/>
    <property type="evidence" value="ECO:0007669"/>
    <property type="project" value="InterPro"/>
</dbReference>
<protein>
    <submittedName>
        <fullName evidence="3">Azoreductase</fullName>
    </submittedName>
</protein>